<reference evidence="2" key="2">
    <citation type="submission" date="2025-09" db="UniProtKB">
        <authorList>
            <consortium name="Ensembl"/>
        </authorList>
    </citation>
    <scope>IDENTIFICATION</scope>
</reference>
<dbReference type="Pfam" id="PF00307">
    <property type="entry name" value="CH"/>
    <property type="match status" value="1"/>
</dbReference>
<proteinExistence type="predicted"/>
<dbReference type="Proteomes" id="UP000472260">
    <property type="component" value="Unassembled WGS sequence"/>
</dbReference>
<reference evidence="2" key="1">
    <citation type="submission" date="2025-08" db="UniProtKB">
        <authorList>
            <consortium name="Ensembl"/>
        </authorList>
    </citation>
    <scope>IDENTIFICATION</scope>
</reference>
<keyword evidence="3" id="KW-1185">Reference proteome</keyword>
<feature type="domain" description="Calponin-homology (CH)" evidence="1">
    <location>
        <begin position="38"/>
        <end position="80"/>
    </location>
</feature>
<dbReference type="AlphaFoldDB" id="A0A671NW02"/>
<sequence>MCSLKALQDWCGDVCEGYSDVLITDMSSSFTDGLAFCAFDVAERELGIPALLDPDELVSVEEPDLLSIITYVSQIYSVFRRNSHGTDHERPLTVKELACSS</sequence>
<dbReference type="InterPro" id="IPR036872">
    <property type="entry name" value="CH_dom_sf"/>
</dbReference>
<evidence type="ECO:0000313" key="2">
    <source>
        <dbReference type="Ensembl" id="ENSSANP00000049127.1"/>
    </source>
</evidence>
<organism evidence="2 3">
    <name type="scientific">Sinocyclocheilus anshuiensis</name>
    <dbReference type="NCBI Taxonomy" id="1608454"/>
    <lineage>
        <taxon>Eukaryota</taxon>
        <taxon>Metazoa</taxon>
        <taxon>Chordata</taxon>
        <taxon>Craniata</taxon>
        <taxon>Vertebrata</taxon>
        <taxon>Euteleostomi</taxon>
        <taxon>Actinopterygii</taxon>
        <taxon>Neopterygii</taxon>
        <taxon>Teleostei</taxon>
        <taxon>Ostariophysi</taxon>
        <taxon>Cypriniformes</taxon>
        <taxon>Cyprinidae</taxon>
        <taxon>Cyprininae</taxon>
        <taxon>Sinocyclocheilus</taxon>
    </lineage>
</organism>
<dbReference type="PANTHER" id="PTHR23167:SF89">
    <property type="entry name" value="MICAL-LIKE PROTEIN 1"/>
    <property type="match status" value="1"/>
</dbReference>
<evidence type="ECO:0000313" key="3">
    <source>
        <dbReference type="Proteomes" id="UP000472260"/>
    </source>
</evidence>
<evidence type="ECO:0000259" key="1">
    <source>
        <dbReference type="Pfam" id="PF00307"/>
    </source>
</evidence>
<dbReference type="SUPFAM" id="SSF47576">
    <property type="entry name" value="Calponin-homology domain, CH-domain"/>
    <property type="match status" value="1"/>
</dbReference>
<dbReference type="InterPro" id="IPR050540">
    <property type="entry name" value="F-actin_Monoox_Mical"/>
</dbReference>
<dbReference type="InterPro" id="IPR001715">
    <property type="entry name" value="CH_dom"/>
</dbReference>
<dbReference type="PANTHER" id="PTHR23167">
    <property type="entry name" value="CALPONIN HOMOLOGY DOMAIN-CONTAINING PROTEIN DDB_G0272472-RELATED"/>
    <property type="match status" value="1"/>
</dbReference>
<protein>
    <recommendedName>
        <fullName evidence="1">Calponin-homology (CH) domain-containing protein</fullName>
    </recommendedName>
</protein>
<dbReference type="Gene3D" id="1.10.418.10">
    <property type="entry name" value="Calponin-like domain"/>
    <property type="match status" value="2"/>
</dbReference>
<dbReference type="Ensembl" id="ENSSANT00000052227.1">
    <property type="protein sequence ID" value="ENSSANP00000049127.1"/>
    <property type="gene ID" value="ENSSANG00000024688.1"/>
</dbReference>
<name>A0A671NW02_9TELE</name>
<accession>A0A671NW02</accession>